<feature type="transmembrane region" description="Helical" evidence="6">
    <location>
        <begin position="96"/>
        <end position="117"/>
    </location>
</feature>
<evidence type="ECO:0000256" key="1">
    <source>
        <dbReference type="ARBA" id="ARBA00004141"/>
    </source>
</evidence>
<dbReference type="CDD" id="cd15904">
    <property type="entry name" value="TSPO_MBR"/>
    <property type="match status" value="1"/>
</dbReference>
<dbReference type="InterPro" id="IPR004307">
    <property type="entry name" value="TspO_MBR"/>
</dbReference>
<evidence type="ECO:0000256" key="3">
    <source>
        <dbReference type="ARBA" id="ARBA00022692"/>
    </source>
</evidence>
<keyword evidence="4 6" id="KW-1133">Transmembrane helix</keyword>
<evidence type="ECO:0000256" key="2">
    <source>
        <dbReference type="ARBA" id="ARBA00007524"/>
    </source>
</evidence>
<proteinExistence type="inferred from homology"/>
<dbReference type="AlphaFoldDB" id="A0A397Q6L8"/>
<name>A0A397Q6L8_9HYPH</name>
<dbReference type="Pfam" id="PF03073">
    <property type="entry name" value="TspO_MBR"/>
    <property type="match status" value="1"/>
</dbReference>
<dbReference type="GO" id="GO:0033013">
    <property type="term" value="P:tetrapyrrole metabolic process"/>
    <property type="evidence" value="ECO:0007669"/>
    <property type="project" value="UniProtKB-ARBA"/>
</dbReference>
<feature type="transmembrane region" description="Helical" evidence="6">
    <location>
        <begin position="124"/>
        <end position="145"/>
    </location>
</feature>
<dbReference type="InterPro" id="IPR038330">
    <property type="entry name" value="TspO/MBR-related_sf"/>
</dbReference>
<dbReference type="PANTHER" id="PTHR10057:SF0">
    <property type="entry name" value="TRANSLOCATOR PROTEIN"/>
    <property type="match status" value="1"/>
</dbReference>
<dbReference type="EMBL" id="QXDF01000001">
    <property type="protein sequence ID" value="RIA56732.1"/>
    <property type="molecule type" value="Genomic_DNA"/>
</dbReference>
<comment type="subcellular location">
    <subcellularLocation>
        <location evidence="1">Membrane</location>
        <topology evidence="1">Multi-pass membrane protein</topology>
    </subcellularLocation>
</comment>
<keyword evidence="3 6" id="KW-0812">Transmembrane</keyword>
<dbReference type="PIRSF" id="PIRSF005859">
    <property type="entry name" value="PBR"/>
    <property type="match status" value="1"/>
</dbReference>
<evidence type="ECO:0000313" key="7">
    <source>
        <dbReference type="EMBL" id="RIA56732.1"/>
    </source>
</evidence>
<dbReference type="PANTHER" id="PTHR10057">
    <property type="entry name" value="PERIPHERAL-TYPE BENZODIAZEPINE RECEPTOR"/>
    <property type="match status" value="1"/>
</dbReference>
<reference evidence="7 8" key="1">
    <citation type="submission" date="2018-08" db="EMBL/GenBank/DDBJ databases">
        <title>Genomic Encyclopedia of Archaeal and Bacterial Type Strains, Phase II (KMG-II): from individual species to whole genera.</title>
        <authorList>
            <person name="Goeker M."/>
        </authorList>
    </citation>
    <scope>NUCLEOTIDE SEQUENCE [LARGE SCALE GENOMIC DNA]</scope>
    <source>
        <strain evidence="7 8">DSM 5002</strain>
    </source>
</reference>
<evidence type="ECO:0000256" key="6">
    <source>
        <dbReference type="SAM" id="Phobius"/>
    </source>
</evidence>
<feature type="transmembrane region" description="Helical" evidence="6">
    <location>
        <begin position="72"/>
        <end position="90"/>
    </location>
</feature>
<keyword evidence="8" id="KW-1185">Reference proteome</keyword>
<organism evidence="7 8">
    <name type="scientific">Dichotomicrobium thermohalophilum</name>
    <dbReference type="NCBI Taxonomy" id="933063"/>
    <lineage>
        <taxon>Bacteria</taxon>
        <taxon>Pseudomonadati</taxon>
        <taxon>Pseudomonadota</taxon>
        <taxon>Alphaproteobacteria</taxon>
        <taxon>Hyphomicrobiales</taxon>
        <taxon>Hyphomicrobiaceae</taxon>
        <taxon>Dichotomicrobium</taxon>
    </lineage>
</organism>
<comment type="caution">
    <text evidence="7">The sequence shown here is derived from an EMBL/GenBank/DDBJ whole genome shotgun (WGS) entry which is preliminary data.</text>
</comment>
<protein>
    <submittedName>
        <fullName evidence="7">TspO/MBR related protein</fullName>
    </submittedName>
</protein>
<keyword evidence="5 6" id="KW-0472">Membrane</keyword>
<evidence type="ECO:0000256" key="5">
    <source>
        <dbReference type="ARBA" id="ARBA00023136"/>
    </source>
</evidence>
<dbReference type="Gene3D" id="1.20.1260.100">
    <property type="entry name" value="TspO/MBR protein"/>
    <property type="match status" value="1"/>
</dbReference>
<feature type="transmembrane region" description="Helical" evidence="6">
    <location>
        <begin position="44"/>
        <end position="65"/>
    </location>
</feature>
<accession>A0A397Q6L8</accession>
<dbReference type="Proteomes" id="UP000266273">
    <property type="component" value="Unassembled WGS sequence"/>
</dbReference>
<gene>
    <name evidence="7" type="ORF">BXY53_1840</name>
</gene>
<comment type="similarity">
    <text evidence="2">Belongs to the TspO/BZRP family.</text>
</comment>
<sequence length="149" mass="16903">MSYLTFAVFFVIVLVAASSGAIFKPGEWYRRLRKPSWTPPDWAFPVVWSVLYFMIAVAGYLVWMADPTSPAMAFWAIQLVLNAAWSWLFFGRRDMVTALADVSGMWLAILGFIITAWPLSPIASLLFVPYLVWVSLASLLNFTVWRLNA</sequence>
<dbReference type="FunFam" id="1.20.1260.100:FF:000001">
    <property type="entry name" value="translocator protein 2"/>
    <property type="match status" value="1"/>
</dbReference>
<evidence type="ECO:0000256" key="4">
    <source>
        <dbReference type="ARBA" id="ARBA00022989"/>
    </source>
</evidence>
<dbReference type="OrthoDB" id="9795496at2"/>
<evidence type="ECO:0000313" key="8">
    <source>
        <dbReference type="Proteomes" id="UP000266273"/>
    </source>
</evidence>
<dbReference type="RefSeq" id="WP_119061498.1">
    <property type="nucleotide sequence ID" value="NZ_QXDF01000001.1"/>
</dbReference>
<dbReference type="GO" id="GO:0016020">
    <property type="term" value="C:membrane"/>
    <property type="evidence" value="ECO:0007669"/>
    <property type="project" value="UniProtKB-SubCell"/>
</dbReference>